<dbReference type="PANTHER" id="PTHR42723:SF1">
    <property type="entry name" value="CHLOROPHYLL SYNTHASE, CHLOROPLASTIC"/>
    <property type="match status" value="1"/>
</dbReference>
<dbReference type="InterPro" id="IPR044878">
    <property type="entry name" value="UbiA_sf"/>
</dbReference>
<sequence length="317" mass="35698">MISGLVKTIDALRHTANPRGMTFSASDRRPNLAWLLFMQLRPIQWTKNGLLFAALIFTIPRVTFAMFGSAAVGFFLFSLVSGCVYILNDLVDLEADRNNPDKWHRPMASGLLKPAYAIGVGFGVWVISLWLAWRLNELFFGVLLCYFCLNVLYSLYLKRIALVDVLTIAAGFVMRAAAGGMAIGVRLTPWFLCCALILSLFLAVGKRRYEFVAWKARRREGRQVLQHYSLPLLNLLSTVLAGALIVTYILFTCSPTHTRYLTLTIPFVGFGVLRYYHLVHLKQLGGRPEILLLKDKPVLVTVSLFVISVITILYLFN</sequence>
<evidence type="ECO:0000256" key="2">
    <source>
        <dbReference type="ARBA" id="ARBA00022692"/>
    </source>
</evidence>
<dbReference type="RefSeq" id="WP_377946257.1">
    <property type="nucleotide sequence ID" value="NZ_JBHUCX010000102.1"/>
</dbReference>
<evidence type="ECO:0000256" key="1">
    <source>
        <dbReference type="ARBA" id="ARBA00004141"/>
    </source>
</evidence>
<protein>
    <submittedName>
        <fullName evidence="6">UbiA prenyltransferase family protein</fullName>
    </submittedName>
</protein>
<dbReference type="EMBL" id="JBHUCX010000102">
    <property type="protein sequence ID" value="MFD1678222.1"/>
    <property type="molecule type" value="Genomic_DNA"/>
</dbReference>
<evidence type="ECO:0000256" key="5">
    <source>
        <dbReference type="SAM" id="Phobius"/>
    </source>
</evidence>
<proteinExistence type="predicted"/>
<keyword evidence="4 5" id="KW-0472">Membrane</keyword>
<feature type="transmembrane region" description="Helical" evidence="5">
    <location>
        <begin position="189"/>
        <end position="209"/>
    </location>
</feature>
<organism evidence="6 7">
    <name type="scientific">Alicyclobacillus fodiniaquatilis</name>
    <dbReference type="NCBI Taxonomy" id="1661150"/>
    <lineage>
        <taxon>Bacteria</taxon>
        <taxon>Bacillati</taxon>
        <taxon>Bacillota</taxon>
        <taxon>Bacilli</taxon>
        <taxon>Bacillales</taxon>
        <taxon>Alicyclobacillaceae</taxon>
        <taxon>Alicyclobacillus</taxon>
    </lineage>
</organism>
<dbReference type="Proteomes" id="UP001597079">
    <property type="component" value="Unassembled WGS sequence"/>
</dbReference>
<feature type="transmembrane region" description="Helical" evidence="5">
    <location>
        <begin position="230"/>
        <end position="251"/>
    </location>
</feature>
<evidence type="ECO:0000256" key="4">
    <source>
        <dbReference type="ARBA" id="ARBA00023136"/>
    </source>
</evidence>
<dbReference type="InterPro" id="IPR050475">
    <property type="entry name" value="Prenyltransferase_related"/>
</dbReference>
<feature type="transmembrane region" description="Helical" evidence="5">
    <location>
        <begin position="163"/>
        <end position="183"/>
    </location>
</feature>
<dbReference type="InterPro" id="IPR000537">
    <property type="entry name" value="UbiA_prenyltransferase"/>
</dbReference>
<keyword evidence="2 5" id="KW-0812">Transmembrane</keyword>
<feature type="transmembrane region" description="Helical" evidence="5">
    <location>
        <begin position="138"/>
        <end position="156"/>
    </location>
</feature>
<evidence type="ECO:0000256" key="3">
    <source>
        <dbReference type="ARBA" id="ARBA00022989"/>
    </source>
</evidence>
<reference evidence="7" key="1">
    <citation type="journal article" date="2019" name="Int. J. Syst. Evol. Microbiol.">
        <title>The Global Catalogue of Microorganisms (GCM) 10K type strain sequencing project: providing services to taxonomists for standard genome sequencing and annotation.</title>
        <authorList>
            <consortium name="The Broad Institute Genomics Platform"/>
            <consortium name="The Broad Institute Genome Sequencing Center for Infectious Disease"/>
            <person name="Wu L."/>
            <person name="Ma J."/>
        </authorList>
    </citation>
    <scope>NUCLEOTIDE SEQUENCE [LARGE SCALE GENOMIC DNA]</scope>
    <source>
        <strain evidence="7">CGMCC 1.12286</strain>
    </source>
</reference>
<dbReference type="CDD" id="cd13963">
    <property type="entry name" value="PT_UbiA_2"/>
    <property type="match status" value="1"/>
</dbReference>
<dbReference type="Pfam" id="PF01040">
    <property type="entry name" value="UbiA"/>
    <property type="match status" value="1"/>
</dbReference>
<evidence type="ECO:0000313" key="7">
    <source>
        <dbReference type="Proteomes" id="UP001597079"/>
    </source>
</evidence>
<feature type="transmembrane region" description="Helical" evidence="5">
    <location>
        <begin position="73"/>
        <end position="91"/>
    </location>
</feature>
<feature type="transmembrane region" description="Helical" evidence="5">
    <location>
        <begin position="48"/>
        <end position="67"/>
    </location>
</feature>
<feature type="transmembrane region" description="Helical" evidence="5">
    <location>
        <begin position="111"/>
        <end position="132"/>
    </location>
</feature>
<gene>
    <name evidence="6" type="ORF">ACFSB2_26495</name>
</gene>
<feature type="transmembrane region" description="Helical" evidence="5">
    <location>
        <begin position="257"/>
        <end position="276"/>
    </location>
</feature>
<keyword evidence="7" id="KW-1185">Reference proteome</keyword>
<comment type="subcellular location">
    <subcellularLocation>
        <location evidence="1">Membrane</location>
        <topology evidence="1">Multi-pass membrane protein</topology>
    </subcellularLocation>
</comment>
<evidence type="ECO:0000313" key="6">
    <source>
        <dbReference type="EMBL" id="MFD1678222.1"/>
    </source>
</evidence>
<keyword evidence="3 5" id="KW-1133">Transmembrane helix</keyword>
<name>A0ABW4JPQ3_9BACL</name>
<accession>A0ABW4JPQ3</accession>
<dbReference type="PANTHER" id="PTHR42723">
    <property type="entry name" value="CHLOROPHYLL SYNTHASE"/>
    <property type="match status" value="1"/>
</dbReference>
<dbReference type="Gene3D" id="1.10.357.140">
    <property type="entry name" value="UbiA prenyltransferase"/>
    <property type="match status" value="1"/>
</dbReference>
<comment type="caution">
    <text evidence="6">The sequence shown here is derived from an EMBL/GenBank/DDBJ whole genome shotgun (WGS) entry which is preliminary data.</text>
</comment>
<feature type="transmembrane region" description="Helical" evidence="5">
    <location>
        <begin position="297"/>
        <end position="316"/>
    </location>
</feature>